<dbReference type="Pfam" id="PF00535">
    <property type="entry name" value="Glycos_transf_2"/>
    <property type="match status" value="1"/>
</dbReference>
<dbReference type="CDD" id="cd06439">
    <property type="entry name" value="CESA_like_1"/>
    <property type="match status" value="1"/>
</dbReference>
<keyword evidence="1" id="KW-0328">Glycosyltransferase</keyword>
<feature type="transmembrane region" description="Helical" evidence="3">
    <location>
        <begin position="297"/>
        <end position="319"/>
    </location>
</feature>
<comment type="caution">
    <text evidence="5">The sequence shown here is derived from an EMBL/GenBank/DDBJ whole genome shotgun (WGS) entry which is preliminary data.</text>
</comment>
<feature type="transmembrane region" description="Helical" evidence="3">
    <location>
        <begin position="355"/>
        <end position="376"/>
    </location>
</feature>
<evidence type="ECO:0000313" key="5">
    <source>
        <dbReference type="EMBL" id="MPL96845.1"/>
    </source>
</evidence>
<dbReference type="SUPFAM" id="SSF53448">
    <property type="entry name" value="Nucleotide-diphospho-sugar transferases"/>
    <property type="match status" value="1"/>
</dbReference>
<keyword evidence="3" id="KW-0472">Membrane</keyword>
<keyword evidence="3" id="KW-1133">Transmembrane helix</keyword>
<dbReference type="InterPro" id="IPR029044">
    <property type="entry name" value="Nucleotide-diphossugar_trans"/>
</dbReference>
<proteinExistence type="predicted"/>
<gene>
    <name evidence="5" type="ORF">SDC9_43029</name>
</gene>
<dbReference type="PANTHER" id="PTHR43630">
    <property type="entry name" value="POLY-BETA-1,6-N-ACETYL-D-GLUCOSAMINE SYNTHASE"/>
    <property type="match status" value="1"/>
</dbReference>
<sequence length="392" mass="45317">MIIEFFFWILLILVFYTYIGYGIVLLVLVKTKELFVSKNQKIKVFEEFPDVTLLIAAYNEEAVITNKMKNSHELSYPEGRLKIVWITDGSNDETNKLLKEYLDVKILFEPERRGKTAALNRAMNYIETPFVIFSDANTMLNREAVLNLINPFKDESIGCVAGEKRIASEGKDIASSSGEGFYWKYESCLKEMDSRLYSSMGAAGELYAIRTNLYRTIPSSILLDDFVLSMLILESGYRIHYCKEAYAVEKGALNMVEEEKRKVRIAAGGIQSLILLKNLLNPAAHPKTWFQFISHRVLRWTITPVALFCLLPVNIFLSMAIHTQLYDYFLLIQVLFYGFAIVGKLNKDRKIRFKIFFIPYYFIFMNFCVVKGFVYLKKNKGKGTWEKSERKG</sequence>
<evidence type="ECO:0000259" key="4">
    <source>
        <dbReference type="Pfam" id="PF00535"/>
    </source>
</evidence>
<name>A0A644VZD6_9ZZZZ</name>
<dbReference type="AlphaFoldDB" id="A0A644VZD6"/>
<evidence type="ECO:0000256" key="2">
    <source>
        <dbReference type="ARBA" id="ARBA00022679"/>
    </source>
</evidence>
<evidence type="ECO:0000256" key="1">
    <source>
        <dbReference type="ARBA" id="ARBA00022676"/>
    </source>
</evidence>
<protein>
    <recommendedName>
        <fullName evidence="4">Glycosyltransferase 2-like domain-containing protein</fullName>
    </recommendedName>
</protein>
<dbReference type="PANTHER" id="PTHR43630:SF1">
    <property type="entry name" value="POLY-BETA-1,6-N-ACETYL-D-GLUCOSAMINE SYNTHASE"/>
    <property type="match status" value="1"/>
</dbReference>
<organism evidence="5">
    <name type="scientific">bioreactor metagenome</name>
    <dbReference type="NCBI Taxonomy" id="1076179"/>
    <lineage>
        <taxon>unclassified sequences</taxon>
        <taxon>metagenomes</taxon>
        <taxon>ecological metagenomes</taxon>
    </lineage>
</organism>
<dbReference type="Gene3D" id="3.90.550.10">
    <property type="entry name" value="Spore Coat Polysaccharide Biosynthesis Protein SpsA, Chain A"/>
    <property type="match status" value="1"/>
</dbReference>
<feature type="transmembrane region" description="Helical" evidence="3">
    <location>
        <begin position="325"/>
        <end position="343"/>
    </location>
</feature>
<dbReference type="InterPro" id="IPR001173">
    <property type="entry name" value="Glyco_trans_2-like"/>
</dbReference>
<reference evidence="5" key="1">
    <citation type="submission" date="2019-08" db="EMBL/GenBank/DDBJ databases">
        <authorList>
            <person name="Kucharzyk K."/>
            <person name="Murdoch R.W."/>
            <person name="Higgins S."/>
            <person name="Loffler F."/>
        </authorList>
    </citation>
    <scope>NUCLEOTIDE SEQUENCE</scope>
</reference>
<dbReference type="EMBL" id="VSSQ01000529">
    <property type="protein sequence ID" value="MPL96845.1"/>
    <property type="molecule type" value="Genomic_DNA"/>
</dbReference>
<accession>A0A644VZD6</accession>
<evidence type="ECO:0000256" key="3">
    <source>
        <dbReference type="SAM" id="Phobius"/>
    </source>
</evidence>
<keyword evidence="3" id="KW-0812">Transmembrane</keyword>
<dbReference type="GO" id="GO:0016757">
    <property type="term" value="F:glycosyltransferase activity"/>
    <property type="evidence" value="ECO:0007669"/>
    <property type="project" value="UniProtKB-KW"/>
</dbReference>
<feature type="domain" description="Glycosyltransferase 2-like" evidence="4">
    <location>
        <begin position="53"/>
        <end position="177"/>
    </location>
</feature>
<keyword evidence="2" id="KW-0808">Transferase</keyword>
<feature type="transmembrane region" description="Helical" evidence="3">
    <location>
        <begin position="6"/>
        <end position="29"/>
    </location>
</feature>